<dbReference type="InterPro" id="IPR008217">
    <property type="entry name" value="Ccc1_fam"/>
</dbReference>
<reference evidence="6" key="1">
    <citation type="submission" date="2019-08" db="EMBL/GenBank/DDBJ databases">
        <authorList>
            <person name="Kucharzyk K."/>
            <person name="Murdoch R.W."/>
            <person name="Higgins S."/>
            <person name="Loffler F."/>
        </authorList>
    </citation>
    <scope>NUCLEOTIDE SEQUENCE</scope>
</reference>
<dbReference type="GO" id="GO:0030026">
    <property type="term" value="P:intracellular manganese ion homeostasis"/>
    <property type="evidence" value="ECO:0007669"/>
    <property type="project" value="InterPro"/>
</dbReference>
<sequence>MDISNLDANLKKDILRFQREELTGARLYAALAKTVKDKKNAQVLADMAAAEEGHYAFWRKLSGADVAPDRMKIFLFGIAAKVLGLTFTLKLLEKNEEDASSGYVKVAHIIPEAVKIGQEEEAHEEALIAMIDEERLAYVGSIVLGLNDALVELTGTLAGLTFALQRGSIVAISGIITGIAAAFSMAASDYLASKAEGDPRAKKSAIYTGAAYLVTVVLLVLPYLLLPQRGGWIYLSLAITLLIAIGIIAGFNYYLAVAKDQNFKTKFAEMAVISLGVAAFSFVVGLIVRAAFGVDI</sequence>
<feature type="transmembrane region" description="Helical" evidence="5">
    <location>
        <begin position="169"/>
        <end position="192"/>
    </location>
</feature>
<gene>
    <name evidence="6" type="ORF">SDC9_05239</name>
</gene>
<evidence type="ECO:0000256" key="3">
    <source>
        <dbReference type="ARBA" id="ARBA00022989"/>
    </source>
</evidence>
<dbReference type="Pfam" id="PF01988">
    <property type="entry name" value="VIT1"/>
    <property type="match status" value="1"/>
</dbReference>
<dbReference type="CDD" id="cd01044">
    <property type="entry name" value="Ferritin_CCC1_N"/>
    <property type="match status" value="1"/>
</dbReference>
<evidence type="ECO:0000256" key="5">
    <source>
        <dbReference type="SAM" id="Phobius"/>
    </source>
</evidence>
<dbReference type="EMBL" id="VSSQ01000010">
    <property type="protein sequence ID" value="MPL59684.1"/>
    <property type="molecule type" value="Genomic_DNA"/>
</dbReference>
<keyword evidence="4 5" id="KW-0472">Membrane</keyword>
<name>A0A644SYN9_9ZZZZ</name>
<dbReference type="AlphaFoldDB" id="A0A644SYN9"/>
<feature type="transmembrane region" description="Helical" evidence="5">
    <location>
        <begin position="204"/>
        <end position="226"/>
    </location>
</feature>
<comment type="caution">
    <text evidence="6">The sequence shown here is derived from an EMBL/GenBank/DDBJ whole genome shotgun (WGS) entry which is preliminary data.</text>
</comment>
<dbReference type="GO" id="GO:0012505">
    <property type="term" value="C:endomembrane system"/>
    <property type="evidence" value="ECO:0007669"/>
    <property type="project" value="UniProtKB-SubCell"/>
</dbReference>
<proteinExistence type="predicted"/>
<dbReference type="InterPro" id="IPR039376">
    <property type="entry name" value="Ferritin_CCC1_N"/>
</dbReference>
<feature type="transmembrane region" description="Helical" evidence="5">
    <location>
        <begin position="232"/>
        <end position="255"/>
    </location>
</feature>
<keyword evidence="3 5" id="KW-1133">Transmembrane helix</keyword>
<comment type="subcellular location">
    <subcellularLocation>
        <location evidence="1">Endomembrane system</location>
        <topology evidence="1">Multi-pass membrane protein</topology>
    </subcellularLocation>
</comment>
<keyword evidence="2 5" id="KW-0812">Transmembrane</keyword>
<protein>
    <recommendedName>
        <fullName evidence="7">Rubrerythrin diiron-binding domain-containing protein</fullName>
    </recommendedName>
</protein>
<feature type="transmembrane region" description="Helical" evidence="5">
    <location>
        <begin position="267"/>
        <end position="292"/>
    </location>
</feature>
<evidence type="ECO:0000256" key="4">
    <source>
        <dbReference type="ARBA" id="ARBA00023136"/>
    </source>
</evidence>
<dbReference type="SUPFAM" id="SSF47240">
    <property type="entry name" value="Ferritin-like"/>
    <property type="match status" value="1"/>
</dbReference>
<accession>A0A644SYN9</accession>
<evidence type="ECO:0008006" key="7">
    <source>
        <dbReference type="Google" id="ProtNLM"/>
    </source>
</evidence>
<dbReference type="GO" id="GO:0005384">
    <property type="term" value="F:manganese ion transmembrane transporter activity"/>
    <property type="evidence" value="ECO:0007669"/>
    <property type="project" value="InterPro"/>
</dbReference>
<evidence type="ECO:0000256" key="1">
    <source>
        <dbReference type="ARBA" id="ARBA00004127"/>
    </source>
</evidence>
<evidence type="ECO:0000256" key="2">
    <source>
        <dbReference type="ARBA" id="ARBA00022692"/>
    </source>
</evidence>
<dbReference type="InterPro" id="IPR009078">
    <property type="entry name" value="Ferritin-like_SF"/>
</dbReference>
<organism evidence="6">
    <name type="scientific">bioreactor metagenome</name>
    <dbReference type="NCBI Taxonomy" id="1076179"/>
    <lineage>
        <taxon>unclassified sequences</taxon>
        <taxon>metagenomes</taxon>
        <taxon>ecological metagenomes</taxon>
    </lineage>
</organism>
<evidence type="ECO:0000313" key="6">
    <source>
        <dbReference type="EMBL" id="MPL59684.1"/>
    </source>
</evidence>